<dbReference type="AlphaFoldDB" id="A0A5K3FZH4"/>
<dbReference type="WBParaSite" id="MCU_012141-RA">
    <property type="protein sequence ID" value="MCU_012141-RA"/>
    <property type="gene ID" value="MCU_012141"/>
</dbReference>
<protein>
    <submittedName>
        <fullName evidence="1">Uncharacterized protein</fullName>
    </submittedName>
</protein>
<reference evidence="1" key="1">
    <citation type="submission" date="2019-11" db="UniProtKB">
        <authorList>
            <consortium name="WormBaseParasite"/>
        </authorList>
    </citation>
    <scope>IDENTIFICATION</scope>
</reference>
<accession>A0A5K3FZH4</accession>
<proteinExistence type="predicted"/>
<organism evidence="1">
    <name type="scientific">Mesocestoides corti</name>
    <name type="common">Flatworm</name>
    <dbReference type="NCBI Taxonomy" id="53468"/>
    <lineage>
        <taxon>Eukaryota</taxon>
        <taxon>Metazoa</taxon>
        <taxon>Spiralia</taxon>
        <taxon>Lophotrochozoa</taxon>
        <taxon>Platyhelminthes</taxon>
        <taxon>Cestoda</taxon>
        <taxon>Eucestoda</taxon>
        <taxon>Cyclophyllidea</taxon>
        <taxon>Mesocestoididae</taxon>
        <taxon>Mesocestoides</taxon>
    </lineage>
</organism>
<evidence type="ECO:0000313" key="1">
    <source>
        <dbReference type="WBParaSite" id="MCU_012141-RA"/>
    </source>
</evidence>
<sequence length="73" mass="8576">MGGRHLDYVFLFKQKYVSATPERPPRVVLREIQPSLQFFQFIYEWLFFQLTSPASLLANKARFITQTPVIGQL</sequence>
<name>A0A5K3FZH4_MESCO</name>